<feature type="domain" description="CCR4-NOT transcription complex subunit 1" evidence="10">
    <location>
        <begin position="1326"/>
        <end position="1466"/>
    </location>
</feature>
<evidence type="ECO:0000256" key="1">
    <source>
        <dbReference type="ARBA" id="ARBA00004123"/>
    </source>
</evidence>
<feature type="compositionally biased region" description="Low complexity" evidence="8">
    <location>
        <begin position="168"/>
        <end position="177"/>
    </location>
</feature>
<evidence type="ECO:0000256" key="7">
    <source>
        <dbReference type="ARBA" id="ARBA00074459"/>
    </source>
</evidence>
<dbReference type="Gene3D" id="1.25.40.180">
    <property type="match status" value="1"/>
</dbReference>
<evidence type="ECO:0000259" key="9">
    <source>
        <dbReference type="Pfam" id="PF04054"/>
    </source>
</evidence>
<dbReference type="FunFam" id="1.25.40.180:FF:000012">
    <property type="entry name" value="Ccr4-Not transcription complex subunit"/>
    <property type="match status" value="1"/>
</dbReference>
<gene>
    <name evidence="15" type="ORF">K431DRAFT_310104</name>
</gene>
<dbReference type="GO" id="GO:0017148">
    <property type="term" value="P:negative regulation of translation"/>
    <property type="evidence" value="ECO:0007669"/>
    <property type="project" value="InterPro"/>
</dbReference>
<comment type="function">
    <text evidence="6">Acts as a component of the CCR4-NOT core complex, which in the nucleus seems to be a general transcription factor, and in the cytoplasm the major mRNA deadenylase involved in mRNA turnover. The NOT protein subcomplex negatively regulates the basal and activated transcription of many genes. Preferentially affects TC-type TATA element-dependent transcription. Could directly or indirectly inhibit component(s) of the general transcription machinery.</text>
</comment>
<keyword evidence="5" id="KW-0539">Nucleus</keyword>
<dbReference type="EMBL" id="MU003771">
    <property type="protein sequence ID" value="KAF2724551.1"/>
    <property type="molecule type" value="Genomic_DNA"/>
</dbReference>
<keyword evidence="3" id="KW-0805">Transcription regulation</keyword>
<evidence type="ECO:0000313" key="16">
    <source>
        <dbReference type="Proteomes" id="UP000799441"/>
    </source>
</evidence>
<dbReference type="InterPro" id="IPR032194">
    <property type="entry name" value="CNOT1_HEAT"/>
</dbReference>
<comment type="caution">
    <text evidence="15">The sequence shown here is derived from an EMBL/GenBank/DDBJ whole genome shotgun (WGS) entry which is preliminary data.</text>
</comment>
<dbReference type="GO" id="GO:0000289">
    <property type="term" value="P:nuclear-transcribed mRNA poly(A) tail shortening"/>
    <property type="evidence" value="ECO:0007669"/>
    <property type="project" value="UniProtKB-ARBA"/>
</dbReference>
<dbReference type="Gene3D" id="1.25.40.840">
    <property type="entry name" value="CCR4-NOT transcription complex subunit 1 TTP binding domain"/>
    <property type="match status" value="1"/>
</dbReference>
<evidence type="ECO:0000313" key="15">
    <source>
        <dbReference type="EMBL" id="KAF2724551.1"/>
    </source>
</evidence>
<proteinExistence type="predicted"/>
<dbReference type="InterPro" id="IPR024557">
    <property type="entry name" value="CNOT1_dom_4"/>
</dbReference>
<keyword evidence="16" id="KW-1185">Reference proteome</keyword>
<keyword evidence="4" id="KW-0804">Transcription</keyword>
<evidence type="ECO:0000259" key="13">
    <source>
        <dbReference type="Pfam" id="PF16418"/>
    </source>
</evidence>
<dbReference type="PANTHER" id="PTHR13162">
    <property type="entry name" value="CCR4-NOT TRANSCRIPTION COMPLEX"/>
    <property type="match status" value="1"/>
</dbReference>
<dbReference type="Pfam" id="PF25097">
    <property type="entry name" value="ARM_Cnot1"/>
    <property type="match status" value="1"/>
</dbReference>
<dbReference type="Gene3D" id="1.25.40.800">
    <property type="match status" value="1"/>
</dbReference>
<comment type="subcellular location">
    <subcellularLocation>
        <location evidence="1">Nucleus</location>
    </subcellularLocation>
</comment>
<dbReference type="GO" id="GO:0060090">
    <property type="term" value="F:molecular adaptor activity"/>
    <property type="evidence" value="ECO:0007669"/>
    <property type="project" value="TreeGrafter"/>
</dbReference>
<feature type="domain" description="CCR4-Not complex component Not1 C-terminal" evidence="9">
    <location>
        <begin position="1941"/>
        <end position="2284"/>
    </location>
</feature>
<keyword evidence="2" id="KW-0678">Repressor</keyword>
<evidence type="ECO:0000256" key="3">
    <source>
        <dbReference type="ARBA" id="ARBA00023015"/>
    </source>
</evidence>
<dbReference type="CDD" id="cd20710">
    <property type="entry name" value="NOT1_connector"/>
    <property type="match status" value="1"/>
</dbReference>
<feature type="compositionally biased region" description="Polar residues" evidence="8">
    <location>
        <begin position="7"/>
        <end position="27"/>
    </location>
</feature>
<feature type="compositionally biased region" description="Low complexity" evidence="8">
    <location>
        <begin position="28"/>
        <end position="52"/>
    </location>
</feature>
<dbReference type="GO" id="GO:0005634">
    <property type="term" value="C:nucleus"/>
    <property type="evidence" value="ECO:0007669"/>
    <property type="project" value="UniProtKB-SubCell"/>
</dbReference>
<dbReference type="Pfam" id="PF12842">
    <property type="entry name" value="DUF3819"/>
    <property type="match status" value="1"/>
</dbReference>
<feature type="region of interest" description="Disordered" evidence="8">
    <location>
        <begin position="92"/>
        <end position="178"/>
    </location>
</feature>
<feature type="compositionally biased region" description="Low complexity" evidence="8">
    <location>
        <begin position="100"/>
        <end position="110"/>
    </location>
</feature>
<evidence type="ECO:0000259" key="11">
    <source>
        <dbReference type="Pfam" id="PF16415"/>
    </source>
</evidence>
<feature type="domain" description="CCR4-NOT transcription complex subunit 1 CAF1-binding" evidence="11">
    <location>
        <begin position="1043"/>
        <end position="1260"/>
    </location>
</feature>
<dbReference type="Pfam" id="PF16415">
    <property type="entry name" value="CNOT1_CAF1_bind"/>
    <property type="match status" value="1"/>
</dbReference>
<evidence type="ECO:0000256" key="5">
    <source>
        <dbReference type="ARBA" id="ARBA00023242"/>
    </source>
</evidence>
<dbReference type="InterPro" id="IPR055454">
    <property type="entry name" value="CNOT1-like_NOT1_connector"/>
</dbReference>
<name>A0A9P4QGM3_9PEZI</name>
<dbReference type="InterPro" id="IPR007196">
    <property type="entry name" value="CCR4-Not_Not1_C"/>
</dbReference>
<dbReference type="GO" id="GO:0000932">
    <property type="term" value="C:P-body"/>
    <property type="evidence" value="ECO:0007669"/>
    <property type="project" value="TreeGrafter"/>
</dbReference>
<dbReference type="OrthoDB" id="1933107at2759"/>
<evidence type="ECO:0000256" key="6">
    <source>
        <dbReference type="ARBA" id="ARBA00059181"/>
    </source>
</evidence>
<evidence type="ECO:0000259" key="10">
    <source>
        <dbReference type="Pfam" id="PF12842"/>
    </source>
</evidence>
<protein>
    <recommendedName>
        <fullName evidence="7">General negative regulator of transcription subunit 1</fullName>
    </recommendedName>
</protein>
<evidence type="ECO:0000256" key="4">
    <source>
        <dbReference type="ARBA" id="ARBA00023163"/>
    </source>
</evidence>
<feature type="domain" description="CCR4-NOT transcription complex subunit 1 TTP binding" evidence="12">
    <location>
        <begin position="838"/>
        <end position="988"/>
    </location>
</feature>
<organism evidence="15 16">
    <name type="scientific">Polychaeton citri CBS 116435</name>
    <dbReference type="NCBI Taxonomy" id="1314669"/>
    <lineage>
        <taxon>Eukaryota</taxon>
        <taxon>Fungi</taxon>
        <taxon>Dikarya</taxon>
        <taxon>Ascomycota</taxon>
        <taxon>Pezizomycotina</taxon>
        <taxon>Dothideomycetes</taxon>
        <taxon>Dothideomycetidae</taxon>
        <taxon>Capnodiales</taxon>
        <taxon>Capnodiaceae</taxon>
        <taxon>Polychaeton</taxon>
    </lineage>
</organism>
<dbReference type="Pfam" id="PF16417">
    <property type="entry name" value="CNOT1_TTP_bind"/>
    <property type="match status" value="1"/>
</dbReference>
<feature type="domain" description="CCR4-NOT transcription complex subunit 1-like NOT1 connector" evidence="14">
    <location>
        <begin position="1623"/>
        <end position="1760"/>
    </location>
</feature>
<dbReference type="InterPro" id="IPR038535">
    <property type="entry name" value="CNOT1_TTP_bind_sf"/>
</dbReference>
<evidence type="ECO:0000256" key="2">
    <source>
        <dbReference type="ARBA" id="ARBA00022491"/>
    </source>
</evidence>
<dbReference type="InterPro" id="IPR032193">
    <property type="entry name" value="CNOT1_TTP_bind"/>
</dbReference>
<dbReference type="Pfam" id="PF04054">
    <property type="entry name" value="Not1"/>
    <property type="match status" value="1"/>
</dbReference>
<accession>A0A9P4QGM3</accession>
<dbReference type="GO" id="GO:0030015">
    <property type="term" value="C:CCR4-NOT core complex"/>
    <property type="evidence" value="ECO:0007669"/>
    <property type="project" value="InterPro"/>
</dbReference>
<dbReference type="PANTHER" id="PTHR13162:SF8">
    <property type="entry name" value="CCR4-NOT TRANSCRIPTION COMPLEX SUBUNIT 1"/>
    <property type="match status" value="1"/>
</dbReference>
<feature type="region of interest" description="Disordered" evidence="8">
    <location>
        <begin position="1"/>
        <end position="61"/>
    </location>
</feature>
<dbReference type="InterPro" id="IPR032191">
    <property type="entry name" value="CNOT1_CAF1_bind"/>
</dbReference>
<reference evidence="15" key="1">
    <citation type="journal article" date="2020" name="Stud. Mycol.">
        <title>101 Dothideomycetes genomes: a test case for predicting lifestyles and emergence of pathogens.</title>
        <authorList>
            <person name="Haridas S."/>
            <person name="Albert R."/>
            <person name="Binder M."/>
            <person name="Bloem J."/>
            <person name="Labutti K."/>
            <person name="Salamov A."/>
            <person name="Andreopoulos B."/>
            <person name="Baker S."/>
            <person name="Barry K."/>
            <person name="Bills G."/>
            <person name="Bluhm B."/>
            <person name="Cannon C."/>
            <person name="Castanera R."/>
            <person name="Culley D."/>
            <person name="Daum C."/>
            <person name="Ezra D."/>
            <person name="Gonzalez J."/>
            <person name="Henrissat B."/>
            <person name="Kuo A."/>
            <person name="Liang C."/>
            <person name="Lipzen A."/>
            <person name="Lutzoni F."/>
            <person name="Magnuson J."/>
            <person name="Mondo S."/>
            <person name="Nolan M."/>
            <person name="Ohm R."/>
            <person name="Pangilinan J."/>
            <person name="Park H.-J."/>
            <person name="Ramirez L."/>
            <person name="Alfaro M."/>
            <person name="Sun H."/>
            <person name="Tritt A."/>
            <person name="Yoshinaga Y."/>
            <person name="Zwiers L.-H."/>
            <person name="Turgeon B."/>
            <person name="Goodwin S."/>
            <person name="Spatafora J."/>
            <person name="Crous P."/>
            <person name="Grigoriev I."/>
        </authorList>
    </citation>
    <scope>NUCLEOTIDE SEQUENCE</scope>
    <source>
        <strain evidence="15">CBS 116435</strain>
    </source>
</reference>
<feature type="domain" description="CCR4-NOT transcription complex subunit 1 HEAT repeat" evidence="13">
    <location>
        <begin position="650"/>
        <end position="792"/>
    </location>
</feature>
<evidence type="ECO:0000259" key="14">
    <source>
        <dbReference type="Pfam" id="PF25097"/>
    </source>
</evidence>
<feature type="region of interest" description="Disordered" evidence="8">
    <location>
        <begin position="1537"/>
        <end position="1566"/>
    </location>
</feature>
<dbReference type="InterPro" id="IPR040398">
    <property type="entry name" value="Not1"/>
</dbReference>
<dbReference type="Gene3D" id="1.25.40.790">
    <property type="match status" value="1"/>
</dbReference>
<evidence type="ECO:0000259" key="12">
    <source>
        <dbReference type="Pfam" id="PF16417"/>
    </source>
</evidence>
<sequence length="2297" mass="255024">MSGHPRSPSQEQFQQAPRSSTRALQNPQAITTTTTATAAGQSAAASRQPSRRGLTPISTVNSAQARVANPLDSPARTALSPTGFAFNQPASAAVNRQGTSRHSSTSSNQSIVSPSANYATSSFHSSQRSRTFTTSGSPRLASSAANPISQSGRESGSRLARHSPSLPVSTVGSPVSAGTGGVGGTGQLTSLVITQLNILLSTIKDLKADKDRPKWEVQAEKIWRLVESNGMEVHLQYLRRLLQGNVSTVFGGARPSTDGNGSYHLLVAEMQKISQDSQQAEKIAQALDSNEGDMFRDFDLATFVDHFGLDPIAKLAVILPLRTASKPDLRTKADAILASNFSNFLSSLASPQEDVPAAVIASTLDRLLQDPPKNWSEEQRTDLAYAIRVRYNRLQSRIPPAIAAAMSLTTLLESSDSRLAKLVQRTGPRGTSSVDSCKEMLTGVETRDMSYSQVANALLFMVIAQNGDAHDPSVFVEALRQHRAGSKVDWTDVVQNFDRPDLTVSKKQFLLLFNALLPIAKEQQNFDIQSLWGGPWHNPETQLNFVTAFLACDQTELDVGQIPNFRPAFTLEEFADASDAIKATAREAVKHPFVSRDATEALFTMIFRSQETYTLAQMLNIPEVLINPNMTIFVCAASAVPKPWAALQEQALKQLFYPFLLKQHENFDFVMHALWKHDKTWVAARMVEFYQVDHTLIALVFEHAQQHGWLDLLLTISSNFAVDLAAYAHGKGQCDLQEWAQPHIANMGMVQFATAMIDFLKQKMDDESLVQKEGSPPSMVPLSIGTLHSLIGMVSEALPDEDFSPFQRQVVALYPRLINYGEDERRDAIIEANGQRGNGLPEEAVGRMEEEYKKMYGGGIDANDLIPDLKRMKTSDHPNDQELFASMVHGLFDEYNCFGEYPNEALATTAVLFGGIIASNVLSGISWNVALYMVFEAVSEYGPDDPMWRFGLQALVQLQNFKRLKEWPFLCERILQTKSLRGTEVEKSAAEILKELQQDNNGVNGDTPNGITNGALEDEFPVDASTPPFSSVRVDPPLRPEIYETPDEEVSDKVMFVLNNVSKRNLPDKFKDLKGALEDRHHQWFAHYLVEELAKSQPNFQGLYLQLLENFDQRLLWGEVLRETYVACSRMLNAQSTMDSIAERTNLKNLAGWLGSLTLARDQPILQRNISFRDLLLEAHDTQRLIVAIPFTCKVLTQAAQSRIFKPPNPWLMELLGNLAELYHFMELKLNLKFEIEVLCKELNIDLKNIEPADTIRSRPLLPDNGLALQPYVDNGPEGFGDMHIMGLSKRPPNERFSPKSVIQNLPNLSQRLHIPQAAGNITQAQLSDIFVNAAQAAINEIIAPVVERSVTIAAISTAELVQKDFATEADVDRVRNSAHTVVKALSGSLALVTCKEPLRMSIMNNIRIFAVQNLSEQLPEGQILMFVNDNIDTVCGLVEQAAEEHSLAEIDAQLAQALDLRRQHNEGRPNEPFANPPLNRWAQLLPEPYRQEMGGLNGQQLALYEEFARQARITPAAHGSAVSQDPQRQLPDILSDSYLPNLPTPAGEPAVPREVPPPSRMQQMRPPQAQVNGYMNPSDVGALLLSALADLQHAAQDAPEEHIKEIGEGAPVRRAFERLIPIISESPQRDQLAMAAGQQCLQVIFTEAQKRLEIEVLVRLMTQLCRISVPAGRTLIMQLASYDDDRFFNAAFVSATLREGLLDLQQIDSLTAKACKQRRTIAVDFLKDLLDEILLSENPIALRADFILTFDALSQWLKEDPAYDAAREITNKLQLAGEQTNGMPSPPESEKQDQLEYVFEEWSRLQRKDTPEHAHIAFVQQLHRQHIVAEENDAAAFFRSAIELSSTAFEREMTSPYGSLDAATVQVDALARLIVLLAIHHNPTDRDAHATSIKYFEALLRLNVLVMMDTHNKQREQFNARFWARLFSTLLWELSVVLNTQGIEAHQNMLEIFIKVLEITQPKYLPGFTFAWLSLASNHLLVHSLLKGAAYTTGGWGVYTKVLVMLFNSLGHVFTAVDVTPATYQEFYRGALRFVVALHHDFPDFLVENHIYLNAAVPRSCTQLHNIVNSATPLSRVGAQPDPFTPGLKINRLDNIRDPPTTQIDVTKIMEDAKIASAVEAFVSGEGSADHINTILSSIDEGDSTGNVFLVNALILWIGYKATATSSVFSAASGAAKVIDRLTRDGSAALRYQIVGAMVNQVRYANSHTHWFSTALQHFFNTGNTEMQETIIRALVERLIQPRPHPWAVILLVIEIIKNHGPEIFAQPWLKSAPQVESMLVNLVQQTEASNGRFSV</sequence>
<evidence type="ECO:0000256" key="8">
    <source>
        <dbReference type="SAM" id="MobiDB-lite"/>
    </source>
</evidence>
<feature type="compositionally biased region" description="Polar residues" evidence="8">
    <location>
        <begin position="111"/>
        <end position="137"/>
    </location>
</feature>
<dbReference type="Pfam" id="PF16418">
    <property type="entry name" value="CNOT1_HEAT"/>
    <property type="match status" value="1"/>
</dbReference>
<feature type="compositionally biased region" description="Polar residues" evidence="8">
    <location>
        <begin position="143"/>
        <end position="154"/>
    </location>
</feature>
<dbReference type="Proteomes" id="UP000799441">
    <property type="component" value="Unassembled WGS sequence"/>
</dbReference>